<reference evidence="11" key="1">
    <citation type="submission" date="2016-10" db="EMBL/GenBank/DDBJ databases">
        <authorList>
            <person name="de Groot N.N."/>
        </authorList>
    </citation>
    <scope>NUCLEOTIDE SEQUENCE [LARGE SCALE GENOMIC DNA]</scope>
    <source>
        <strain evidence="11">DSM 15283</strain>
    </source>
</reference>
<dbReference type="GO" id="GO:0022857">
    <property type="term" value="F:transmembrane transporter activity"/>
    <property type="evidence" value="ECO:0007669"/>
    <property type="project" value="UniProtKB-UniRule"/>
</dbReference>
<comment type="subcellular location">
    <subcellularLocation>
        <location evidence="1 9">Cell inner membrane</location>
        <topology evidence="1 9">Multi-pass membrane protein</topology>
    </subcellularLocation>
</comment>
<evidence type="ECO:0000256" key="5">
    <source>
        <dbReference type="ARBA" id="ARBA00022692"/>
    </source>
</evidence>
<dbReference type="RefSeq" id="WP_093089919.1">
    <property type="nucleotide sequence ID" value="NZ_FOTQ01000001.1"/>
</dbReference>
<evidence type="ECO:0000256" key="4">
    <source>
        <dbReference type="ARBA" id="ARBA00022519"/>
    </source>
</evidence>
<evidence type="ECO:0000256" key="3">
    <source>
        <dbReference type="ARBA" id="ARBA00022475"/>
    </source>
</evidence>
<evidence type="ECO:0000313" key="12">
    <source>
        <dbReference type="Proteomes" id="UP000199144"/>
    </source>
</evidence>
<comment type="subunit">
    <text evidence="9">The complex comprises the extracytoplasmic solute receptor protein and the two transmembrane proteins.</text>
</comment>
<keyword evidence="12" id="KW-1185">Reference proteome</keyword>
<dbReference type="GO" id="GO:0015740">
    <property type="term" value="P:C4-dicarboxylate transport"/>
    <property type="evidence" value="ECO:0007669"/>
    <property type="project" value="TreeGrafter"/>
</dbReference>
<comment type="function">
    <text evidence="9">Part of the tripartite ATP-independent periplasmic (TRAP) transport system.</text>
</comment>
<feature type="transmembrane region" description="Helical" evidence="9">
    <location>
        <begin position="57"/>
        <end position="81"/>
    </location>
</feature>
<evidence type="ECO:0000256" key="9">
    <source>
        <dbReference type="RuleBase" id="RU369079"/>
    </source>
</evidence>
<sequence length="201" mass="22861">MNAVFNRLSRVAEFIAAMALAAVFATFLIQIFSRYAAKIAWLMPIPPISDWMASLEPIGWTVNLISLLWVWIIFFGCAFIVKERDHVTFDVLYLAAPSGVRRVLAFVSALALIAAMLYSFPATWDAIFGNRLMDLKKIPTLRMPFTGEKIAIKWLFGAYILLMIATILRYLWRLYWLVRHGPPKTELEELVSDDAQTGDTP</sequence>
<protein>
    <recommendedName>
        <fullName evidence="9">TRAP transporter small permease protein</fullName>
    </recommendedName>
</protein>
<evidence type="ECO:0000256" key="2">
    <source>
        <dbReference type="ARBA" id="ARBA00022448"/>
    </source>
</evidence>
<feature type="domain" description="Tripartite ATP-independent periplasmic transporters DctQ component" evidence="10">
    <location>
        <begin position="57"/>
        <end position="171"/>
    </location>
</feature>
<keyword evidence="6 9" id="KW-1133">Transmembrane helix</keyword>
<dbReference type="GO" id="GO:0005886">
    <property type="term" value="C:plasma membrane"/>
    <property type="evidence" value="ECO:0007669"/>
    <property type="project" value="UniProtKB-SubCell"/>
</dbReference>
<feature type="transmembrane region" description="Helical" evidence="9">
    <location>
        <begin position="12"/>
        <end position="37"/>
    </location>
</feature>
<comment type="similarity">
    <text evidence="8 9">Belongs to the TRAP transporter small permease family.</text>
</comment>
<keyword evidence="2 9" id="KW-0813">Transport</keyword>
<dbReference type="PANTHER" id="PTHR35011:SF2">
    <property type="entry name" value="2,3-DIKETO-L-GULONATE TRAP TRANSPORTER SMALL PERMEASE PROTEIN YIAM"/>
    <property type="match status" value="1"/>
</dbReference>
<proteinExistence type="inferred from homology"/>
<keyword evidence="3" id="KW-1003">Cell membrane</keyword>
<dbReference type="AlphaFoldDB" id="A0A1I4H9R1"/>
<dbReference type="STRING" id="254406.SAMN04488042_1016"/>
<evidence type="ECO:0000256" key="7">
    <source>
        <dbReference type="ARBA" id="ARBA00023136"/>
    </source>
</evidence>
<evidence type="ECO:0000259" key="10">
    <source>
        <dbReference type="Pfam" id="PF04290"/>
    </source>
</evidence>
<name>A0A1I4H9R1_9RHOB</name>
<organism evidence="11 12">
    <name type="scientific">Shimia aestuarii</name>
    <dbReference type="NCBI Taxonomy" id="254406"/>
    <lineage>
        <taxon>Bacteria</taxon>
        <taxon>Pseudomonadati</taxon>
        <taxon>Pseudomonadota</taxon>
        <taxon>Alphaproteobacteria</taxon>
        <taxon>Rhodobacterales</taxon>
        <taxon>Roseobacteraceae</taxon>
    </lineage>
</organism>
<keyword evidence="5 9" id="KW-0812">Transmembrane</keyword>
<accession>A0A1I4H9R1</accession>
<gene>
    <name evidence="11" type="ORF">SAMN04488042_1016</name>
</gene>
<dbReference type="InterPro" id="IPR055348">
    <property type="entry name" value="DctQ"/>
</dbReference>
<dbReference type="PANTHER" id="PTHR35011">
    <property type="entry name" value="2,3-DIKETO-L-GULONATE TRAP TRANSPORTER SMALL PERMEASE PROTEIN YIAM"/>
    <property type="match status" value="1"/>
</dbReference>
<feature type="transmembrane region" description="Helical" evidence="9">
    <location>
        <begin position="151"/>
        <end position="172"/>
    </location>
</feature>
<dbReference type="InterPro" id="IPR007387">
    <property type="entry name" value="TRAP_DctQ"/>
</dbReference>
<keyword evidence="4 9" id="KW-0997">Cell inner membrane</keyword>
<evidence type="ECO:0000256" key="6">
    <source>
        <dbReference type="ARBA" id="ARBA00022989"/>
    </source>
</evidence>
<dbReference type="Pfam" id="PF04290">
    <property type="entry name" value="DctQ"/>
    <property type="match status" value="1"/>
</dbReference>
<dbReference type="Proteomes" id="UP000199144">
    <property type="component" value="Unassembled WGS sequence"/>
</dbReference>
<evidence type="ECO:0000313" key="11">
    <source>
        <dbReference type="EMBL" id="SFL38905.1"/>
    </source>
</evidence>
<keyword evidence="7 9" id="KW-0472">Membrane</keyword>
<dbReference type="OrthoDB" id="4250245at2"/>
<dbReference type="EMBL" id="FOTQ01000001">
    <property type="protein sequence ID" value="SFL38905.1"/>
    <property type="molecule type" value="Genomic_DNA"/>
</dbReference>
<feature type="transmembrane region" description="Helical" evidence="9">
    <location>
        <begin position="102"/>
        <end position="120"/>
    </location>
</feature>
<evidence type="ECO:0000256" key="8">
    <source>
        <dbReference type="ARBA" id="ARBA00038436"/>
    </source>
</evidence>
<evidence type="ECO:0000256" key="1">
    <source>
        <dbReference type="ARBA" id="ARBA00004429"/>
    </source>
</evidence>